<evidence type="ECO:0000259" key="19">
    <source>
        <dbReference type="Pfam" id="PF00137"/>
    </source>
</evidence>
<dbReference type="FunFam" id="1.20.20.10:FF:000005">
    <property type="entry name" value="ATP synthase subunit 9, mitochondrial"/>
    <property type="match status" value="1"/>
</dbReference>
<keyword evidence="11" id="KW-0067">ATP-binding</keyword>
<dbReference type="EMBL" id="JAMSHJ010000004">
    <property type="protein sequence ID" value="KAI5422097.1"/>
    <property type="molecule type" value="Genomic_DNA"/>
</dbReference>
<evidence type="ECO:0000313" key="21">
    <source>
        <dbReference type="Proteomes" id="UP001058974"/>
    </source>
</evidence>
<protein>
    <recommendedName>
        <fullName evidence="5">ATP synthase subunit 9, mitochondrial</fullName>
    </recommendedName>
    <alternativeName>
        <fullName evidence="17">Lipid-binding protein</fullName>
    </alternativeName>
</protein>
<dbReference type="Gene3D" id="1.20.20.10">
    <property type="entry name" value="F1F0 ATP synthase subunit C"/>
    <property type="match status" value="1"/>
</dbReference>
<evidence type="ECO:0000256" key="9">
    <source>
        <dbReference type="ARBA" id="ARBA00022741"/>
    </source>
</evidence>
<keyword evidence="6 18" id="KW-0813">Transport</keyword>
<evidence type="ECO:0000256" key="10">
    <source>
        <dbReference type="ARBA" id="ARBA00022781"/>
    </source>
</evidence>
<evidence type="ECO:0000256" key="12">
    <source>
        <dbReference type="ARBA" id="ARBA00022989"/>
    </source>
</evidence>
<dbReference type="PANTHER" id="PTHR10031">
    <property type="entry name" value="ATP SYNTHASE LIPID-BINDING PROTEIN, MITOCHONDRIAL"/>
    <property type="match status" value="1"/>
</dbReference>
<gene>
    <name evidence="20" type="ORF">KIW84_045517</name>
</gene>
<evidence type="ECO:0000313" key="20">
    <source>
        <dbReference type="EMBL" id="KAI5422097.1"/>
    </source>
</evidence>
<evidence type="ECO:0000256" key="11">
    <source>
        <dbReference type="ARBA" id="ARBA00022840"/>
    </source>
</evidence>
<dbReference type="InterPro" id="IPR002379">
    <property type="entry name" value="ATPase_proteolipid_c-like_dom"/>
</dbReference>
<evidence type="ECO:0000256" key="16">
    <source>
        <dbReference type="ARBA" id="ARBA00023136"/>
    </source>
</evidence>
<dbReference type="InterPro" id="IPR038662">
    <property type="entry name" value="ATP_synth_F0_csu_sf"/>
</dbReference>
<dbReference type="GO" id="GO:0015986">
    <property type="term" value="P:proton motive force-driven ATP synthesis"/>
    <property type="evidence" value="ECO:0007669"/>
    <property type="project" value="InterPro"/>
</dbReference>
<keyword evidence="12 18" id="KW-1133">Transmembrane helix</keyword>
<comment type="function">
    <text evidence="1">This protein is one of the chains of the nonenzymatic membrane component (F0) of mitochondrial ATPase.</text>
</comment>
<keyword evidence="8 18" id="KW-0812">Transmembrane</keyword>
<evidence type="ECO:0000256" key="13">
    <source>
        <dbReference type="ARBA" id="ARBA00023065"/>
    </source>
</evidence>
<keyword evidence="7" id="KW-0138">CF(0)</keyword>
<keyword evidence="16 18" id="KW-0472">Membrane</keyword>
<name>A0A9D4XKW8_PEA</name>
<proteinExistence type="inferred from homology"/>
<evidence type="ECO:0000256" key="5">
    <source>
        <dbReference type="ARBA" id="ARBA00019317"/>
    </source>
</evidence>
<comment type="subcellular location">
    <subcellularLocation>
        <location evidence="2">Mitochondrion membrane</location>
        <topology evidence="2">Multi-pass membrane protein</topology>
    </subcellularLocation>
</comment>
<feature type="transmembrane region" description="Helical" evidence="18">
    <location>
        <begin position="45"/>
        <end position="66"/>
    </location>
</feature>
<dbReference type="Gramene" id="Psat04G0551700-T1">
    <property type="protein sequence ID" value="KAI5422097.1"/>
    <property type="gene ID" value="KIW84_045517"/>
</dbReference>
<sequence>MLEGAKSIGTGAATIASAGAAVGIGNIFSSLIHSVARNPSLEKQLFGYAIPGFALTEAISLVSLPIEPQRFWSGSISLIKSDPFFSKVPVGFDLPTDLRVRNGKRRISRTSSSNDQFSSAGKQSFTDMGAYSAVAGLVSISLPYDFEKGMDREEGSRVSFSWCQHMNGSCLNGFLFPLLNQL</sequence>
<dbReference type="PRINTS" id="PR00124">
    <property type="entry name" value="ATPASEC"/>
</dbReference>
<keyword evidence="14 18" id="KW-0446">Lipid-binding</keyword>
<dbReference type="SUPFAM" id="SSF81333">
    <property type="entry name" value="F1F0 ATP synthase subunit C"/>
    <property type="match status" value="1"/>
</dbReference>
<keyword evidence="9" id="KW-0547">Nucleotide-binding</keyword>
<evidence type="ECO:0000256" key="8">
    <source>
        <dbReference type="ARBA" id="ARBA00022692"/>
    </source>
</evidence>
<dbReference type="Proteomes" id="UP001058974">
    <property type="component" value="Chromosome 4"/>
</dbReference>
<dbReference type="GO" id="GO:0008289">
    <property type="term" value="F:lipid binding"/>
    <property type="evidence" value="ECO:0007669"/>
    <property type="project" value="UniProtKB-KW"/>
</dbReference>
<feature type="transmembrane region" description="Helical" evidence="18">
    <location>
        <begin position="12"/>
        <end position="33"/>
    </location>
</feature>
<evidence type="ECO:0000256" key="15">
    <source>
        <dbReference type="ARBA" id="ARBA00023128"/>
    </source>
</evidence>
<evidence type="ECO:0000256" key="14">
    <source>
        <dbReference type="ARBA" id="ARBA00023121"/>
    </source>
</evidence>
<evidence type="ECO:0000256" key="2">
    <source>
        <dbReference type="ARBA" id="ARBA00004225"/>
    </source>
</evidence>
<dbReference type="Pfam" id="PF00137">
    <property type="entry name" value="ATP-synt_C"/>
    <property type="match status" value="1"/>
</dbReference>
<dbReference type="GO" id="GO:0045259">
    <property type="term" value="C:proton-transporting ATP synthase complex"/>
    <property type="evidence" value="ECO:0007669"/>
    <property type="project" value="UniProtKB-KW"/>
</dbReference>
<evidence type="ECO:0000256" key="1">
    <source>
        <dbReference type="ARBA" id="ARBA00002351"/>
    </source>
</evidence>
<dbReference type="AlphaFoldDB" id="A0A9D4XKW8"/>
<comment type="caution">
    <text evidence="20">The sequence shown here is derived from an EMBL/GenBank/DDBJ whole genome shotgun (WGS) entry which is preliminary data.</text>
</comment>
<keyword evidence="15" id="KW-0496">Mitochondrion</keyword>
<accession>A0A9D4XKW8</accession>
<dbReference type="CDD" id="cd18182">
    <property type="entry name" value="ATP-synt_Fo_c_ATP5G3"/>
    <property type="match status" value="1"/>
</dbReference>
<keyword evidence="10 18" id="KW-0375">Hydrogen ion transport</keyword>
<evidence type="ECO:0000256" key="17">
    <source>
        <dbReference type="ARBA" id="ARBA00030961"/>
    </source>
</evidence>
<dbReference type="InterPro" id="IPR000454">
    <property type="entry name" value="ATP_synth_F0_csu"/>
</dbReference>
<evidence type="ECO:0000256" key="7">
    <source>
        <dbReference type="ARBA" id="ARBA00022547"/>
    </source>
</evidence>
<evidence type="ECO:0000256" key="4">
    <source>
        <dbReference type="ARBA" id="ARBA00011648"/>
    </source>
</evidence>
<organism evidence="20 21">
    <name type="scientific">Pisum sativum</name>
    <name type="common">Garden pea</name>
    <name type="synonym">Lathyrus oleraceus</name>
    <dbReference type="NCBI Taxonomy" id="3888"/>
    <lineage>
        <taxon>Eukaryota</taxon>
        <taxon>Viridiplantae</taxon>
        <taxon>Streptophyta</taxon>
        <taxon>Embryophyta</taxon>
        <taxon>Tracheophyta</taxon>
        <taxon>Spermatophyta</taxon>
        <taxon>Magnoliopsida</taxon>
        <taxon>eudicotyledons</taxon>
        <taxon>Gunneridae</taxon>
        <taxon>Pentapetalae</taxon>
        <taxon>rosids</taxon>
        <taxon>fabids</taxon>
        <taxon>Fabales</taxon>
        <taxon>Fabaceae</taxon>
        <taxon>Papilionoideae</taxon>
        <taxon>50 kb inversion clade</taxon>
        <taxon>NPAAA clade</taxon>
        <taxon>Hologalegina</taxon>
        <taxon>IRL clade</taxon>
        <taxon>Fabeae</taxon>
        <taxon>Lathyrus</taxon>
    </lineage>
</organism>
<keyword evidence="13 18" id="KW-0406">Ion transport</keyword>
<keyword evidence="21" id="KW-1185">Reference proteome</keyword>
<dbReference type="PANTHER" id="PTHR10031:SF0">
    <property type="entry name" value="ATPASE PROTEIN 9"/>
    <property type="match status" value="1"/>
</dbReference>
<evidence type="ECO:0000256" key="18">
    <source>
        <dbReference type="RuleBase" id="RU004221"/>
    </source>
</evidence>
<dbReference type="GO" id="GO:0033177">
    <property type="term" value="C:proton-transporting two-sector ATPase complex, proton-transporting domain"/>
    <property type="evidence" value="ECO:0007669"/>
    <property type="project" value="InterPro"/>
</dbReference>
<dbReference type="GO" id="GO:0015078">
    <property type="term" value="F:proton transmembrane transporter activity"/>
    <property type="evidence" value="ECO:0007669"/>
    <property type="project" value="InterPro"/>
</dbReference>
<feature type="domain" description="V-ATPase proteolipid subunit C-like" evidence="19">
    <location>
        <begin position="8"/>
        <end position="64"/>
    </location>
</feature>
<dbReference type="GO" id="GO:0005524">
    <property type="term" value="F:ATP binding"/>
    <property type="evidence" value="ECO:0007669"/>
    <property type="project" value="UniProtKB-KW"/>
</dbReference>
<comment type="subunit">
    <text evidence="4">F-type ATPases have 2 components, CF(1) - the catalytic core - and CF(0) - the membrane proton channel. CF(1) has five subunits: alpha(3), beta(3), gamma(1), delta(1), epsilon(1). CF(0) has three main subunits: a, b and c.</text>
</comment>
<dbReference type="InterPro" id="IPR035921">
    <property type="entry name" value="F/V-ATP_Csub_sf"/>
</dbReference>
<reference evidence="20 21" key="1">
    <citation type="journal article" date="2022" name="Nat. Genet.">
        <title>Improved pea reference genome and pan-genome highlight genomic features and evolutionary characteristics.</title>
        <authorList>
            <person name="Yang T."/>
            <person name="Liu R."/>
            <person name="Luo Y."/>
            <person name="Hu S."/>
            <person name="Wang D."/>
            <person name="Wang C."/>
            <person name="Pandey M.K."/>
            <person name="Ge S."/>
            <person name="Xu Q."/>
            <person name="Li N."/>
            <person name="Li G."/>
            <person name="Huang Y."/>
            <person name="Saxena R.K."/>
            <person name="Ji Y."/>
            <person name="Li M."/>
            <person name="Yan X."/>
            <person name="He Y."/>
            <person name="Liu Y."/>
            <person name="Wang X."/>
            <person name="Xiang C."/>
            <person name="Varshney R.K."/>
            <person name="Ding H."/>
            <person name="Gao S."/>
            <person name="Zong X."/>
        </authorList>
    </citation>
    <scope>NUCLEOTIDE SEQUENCE [LARGE SCALE GENOMIC DNA]</scope>
    <source>
        <strain evidence="20 21">cv. Zhongwan 6</strain>
    </source>
</reference>
<evidence type="ECO:0000256" key="6">
    <source>
        <dbReference type="ARBA" id="ARBA00022448"/>
    </source>
</evidence>
<comment type="similarity">
    <text evidence="3 18">Belongs to the ATPase C chain family.</text>
</comment>
<dbReference type="GO" id="GO:0031966">
    <property type="term" value="C:mitochondrial membrane"/>
    <property type="evidence" value="ECO:0007669"/>
    <property type="project" value="UniProtKB-SubCell"/>
</dbReference>
<evidence type="ECO:0000256" key="3">
    <source>
        <dbReference type="ARBA" id="ARBA00006704"/>
    </source>
</evidence>